<dbReference type="InterPro" id="IPR050479">
    <property type="entry name" value="CYP11_CYP27_families"/>
</dbReference>
<dbReference type="PRINTS" id="PR00463">
    <property type="entry name" value="EP450I"/>
</dbReference>
<evidence type="ECO:0000313" key="9">
    <source>
        <dbReference type="Proteomes" id="UP000695022"/>
    </source>
</evidence>
<dbReference type="PROSITE" id="PS00086">
    <property type="entry name" value="CYTOCHROME_P450"/>
    <property type="match status" value="1"/>
</dbReference>
<dbReference type="CDD" id="cd11054">
    <property type="entry name" value="CYP24A1-like"/>
    <property type="match status" value="1"/>
</dbReference>
<keyword evidence="4 8" id="KW-0479">Metal-binding</keyword>
<dbReference type="Pfam" id="PF00067">
    <property type="entry name" value="p450"/>
    <property type="match status" value="1"/>
</dbReference>
<evidence type="ECO:0000256" key="3">
    <source>
        <dbReference type="ARBA" id="ARBA00022617"/>
    </source>
</evidence>
<dbReference type="PANTHER" id="PTHR24279">
    <property type="entry name" value="CYTOCHROME P450"/>
    <property type="match status" value="1"/>
</dbReference>
<dbReference type="Proteomes" id="UP000695022">
    <property type="component" value="Unplaced"/>
</dbReference>
<keyword evidence="7 8" id="KW-0503">Monooxygenase</keyword>
<dbReference type="GeneID" id="106819378"/>
<gene>
    <name evidence="10" type="primary">LOC106819378</name>
</gene>
<accession>A0ABM1F4Y7</accession>
<comment type="similarity">
    <text evidence="2 8">Belongs to the cytochrome P450 family.</text>
</comment>
<reference evidence="10" key="1">
    <citation type="submission" date="2025-08" db="UniProtKB">
        <authorList>
            <consortium name="RefSeq"/>
        </authorList>
    </citation>
    <scope>IDENTIFICATION</scope>
</reference>
<evidence type="ECO:0000256" key="6">
    <source>
        <dbReference type="ARBA" id="ARBA00023004"/>
    </source>
</evidence>
<dbReference type="InterPro" id="IPR001128">
    <property type="entry name" value="Cyt_P450"/>
</dbReference>
<dbReference type="InterPro" id="IPR017972">
    <property type="entry name" value="Cyt_P450_CS"/>
</dbReference>
<dbReference type="SUPFAM" id="SSF48264">
    <property type="entry name" value="Cytochrome P450"/>
    <property type="match status" value="1"/>
</dbReference>
<evidence type="ECO:0000313" key="10">
    <source>
        <dbReference type="RefSeq" id="XP_014679508.1"/>
    </source>
</evidence>
<evidence type="ECO:0000256" key="2">
    <source>
        <dbReference type="ARBA" id="ARBA00010617"/>
    </source>
</evidence>
<sequence length="553" mass="63563">MEEHNLLETNVSMVPKMDFRPLLRLKMQYIHNAAVKSLCPPVRYKSTTVANKENKENNCPEVDAKPYSSIPSKAKLPYLGHFFHGLAYAKKTYKLTEDWYQDLGPIFQIKIMNLDMVVIRDPDDIKQHFRMEAKYPQRLEFKSWLHYREVHDEELGVLLADGEKWHVQRRAISPYMMQPRYVATYTHDLNDTALDAVDLLRHERDTRGGGKVVPLMRDLLFRWALESIGVVLFGKRIGCLSLEGSTDPDTDAFAHAVNDMFTTSERVGFLPLAFVKIFFRKDFAKHMACWDTIYRVAKKYIDAQLNAMAEEDGKEEEAGGLVRQLATNKELTIKQVYATAIDVMTGAVDTTTTAFQWCLYELARNPDVQERLYAELVRVVPDGRREQITQKHLIDLHYLKACVKETLRLYQIAGGYSRVLEQDTVIRGYKLPKGTVIAGATPNLCRDSNYFEDAGEFKPERWLRDASGRKQETHPFAYLPFGFGTRSCVGRRFAELEMHLLLGQLVRQFIVRPGNAVDVEINHTLLIYPSKSVDIELVDRQTDDKDSAQTLHS</sequence>
<keyword evidence="3 8" id="KW-0349">Heme</keyword>
<dbReference type="InterPro" id="IPR002401">
    <property type="entry name" value="Cyt_P450_E_grp-I"/>
</dbReference>
<organism evidence="9 10">
    <name type="scientific">Priapulus caudatus</name>
    <name type="common">Priapulid worm</name>
    <dbReference type="NCBI Taxonomy" id="37621"/>
    <lineage>
        <taxon>Eukaryota</taxon>
        <taxon>Metazoa</taxon>
        <taxon>Ecdysozoa</taxon>
        <taxon>Scalidophora</taxon>
        <taxon>Priapulida</taxon>
        <taxon>Priapulimorpha</taxon>
        <taxon>Priapulimorphida</taxon>
        <taxon>Priapulidae</taxon>
        <taxon>Priapulus</taxon>
    </lineage>
</organism>
<dbReference type="PRINTS" id="PR00385">
    <property type="entry name" value="P450"/>
</dbReference>
<dbReference type="Gene3D" id="1.10.630.10">
    <property type="entry name" value="Cytochrome P450"/>
    <property type="match status" value="1"/>
</dbReference>
<proteinExistence type="inferred from homology"/>
<evidence type="ECO:0000256" key="7">
    <source>
        <dbReference type="ARBA" id="ARBA00023033"/>
    </source>
</evidence>
<keyword evidence="9" id="KW-1185">Reference proteome</keyword>
<dbReference type="PANTHER" id="PTHR24279:SF120">
    <property type="entry name" value="CYTOCHROME P450"/>
    <property type="match status" value="1"/>
</dbReference>
<protein>
    <submittedName>
        <fullName evidence="10">Cytochrome P450 27C1-like isoform X1</fullName>
    </submittedName>
</protein>
<dbReference type="InterPro" id="IPR036396">
    <property type="entry name" value="Cyt_P450_sf"/>
</dbReference>
<comment type="cofactor">
    <cofactor evidence="1">
        <name>heme</name>
        <dbReference type="ChEBI" id="CHEBI:30413"/>
    </cofactor>
</comment>
<evidence type="ECO:0000256" key="8">
    <source>
        <dbReference type="RuleBase" id="RU000461"/>
    </source>
</evidence>
<keyword evidence="6 8" id="KW-0408">Iron</keyword>
<dbReference type="RefSeq" id="XP_014679508.1">
    <property type="nucleotide sequence ID" value="XM_014824022.1"/>
</dbReference>
<name>A0ABM1F4Y7_PRICU</name>
<evidence type="ECO:0000256" key="5">
    <source>
        <dbReference type="ARBA" id="ARBA00023002"/>
    </source>
</evidence>
<keyword evidence="5 8" id="KW-0560">Oxidoreductase</keyword>
<evidence type="ECO:0000256" key="1">
    <source>
        <dbReference type="ARBA" id="ARBA00001971"/>
    </source>
</evidence>
<evidence type="ECO:0000256" key="4">
    <source>
        <dbReference type="ARBA" id="ARBA00022723"/>
    </source>
</evidence>